<name>A0AAD4VPD0_PRUDU</name>
<reference evidence="1 2" key="1">
    <citation type="journal article" date="2022" name="G3 (Bethesda)">
        <title>Whole-genome sequence and methylome profiling of the almond [Prunus dulcis (Mill.) D.A. Webb] cultivar 'Nonpareil'.</title>
        <authorList>
            <person name="D'Amico-Willman K.M."/>
            <person name="Ouma W.Z."/>
            <person name="Meulia T."/>
            <person name="Sideli G.M."/>
            <person name="Gradziel T.M."/>
            <person name="Fresnedo-Ramirez J."/>
        </authorList>
    </citation>
    <scope>NUCLEOTIDE SEQUENCE [LARGE SCALE GENOMIC DNA]</scope>
    <source>
        <strain evidence="1">Clone GOH B32 T37-40</strain>
    </source>
</reference>
<evidence type="ECO:0000313" key="1">
    <source>
        <dbReference type="EMBL" id="KAI5328728.1"/>
    </source>
</evidence>
<organism evidence="1 2">
    <name type="scientific">Prunus dulcis</name>
    <name type="common">Almond</name>
    <name type="synonym">Amygdalus dulcis</name>
    <dbReference type="NCBI Taxonomy" id="3755"/>
    <lineage>
        <taxon>Eukaryota</taxon>
        <taxon>Viridiplantae</taxon>
        <taxon>Streptophyta</taxon>
        <taxon>Embryophyta</taxon>
        <taxon>Tracheophyta</taxon>
        <taxon>Spermatophyta</taxon>
        <taxon>Magnoliopsida</taxon>
        <taxon>eudicotyledons</taxon>
        <taxon>Gunneridae</taxon>
        <taxon>Pentapetalae</taxon>
        <taxon>rosids</taxon>
        <taxon>fabids</taxon>
        <taxon>Rosales</taxon>
        <taxon>Rosaceae</taxon>
        <taxon>Amygdaloideae</taxon>
        <taxon>Amygdaleae</taxon>
        <taxon>Prunus</taxon>
    </lineage>
</organism>
<keyword evidence="2" id="KW-1185">Reference proteome</keyword>
<proteinExistence type="predicted"/>
<evidence type="ECO:0000313" key="2">
    <source>
        <dbReference type="Proteomes" id="UP001054821"/>
    </source>
</evidence>
<sequence length="156" mass="16426">MGFEALGRHFLSGLKVEFVVTMGDFRTICIHRTCETPTTITATLTQTNPAHAQWYQQDQLIVSYITSTLPSIPTVVVAAVAGAVTTVVAGATSLLTGVTSGMAPSSPNGLINSGLFLLQVLDLMQLAFLSHPWAPFAASSKHFARPNLAPGVLGTT</sequence>
<comment type="caution">
    <text evidence="1">The sequence shown here is derived from an EMBL/GenBank/DDBJ whole genome shotgun (WGS) entry which is preliminary data.</text>
</comment>
<protein>
    <submittedName>
        <fullName evidence="1">Uncharacterized protein</fullName>
    </submittedName>
</protein>
<dbReference type="Proteomes" id="UP001054821">
    <property type="component" value="Chromosome 5"/>
</dbReference>
<dbReference type="EMBL" id="JAJFAZ020000005">
    <property type="protein sequence ID" value="KAI5328728.1"/>
    <property type="molecule type" value="Genomic_DNA"/>
</dbReference>
<accession>A0AAD4VPD0</accession>
<dbReference type="AlphaFoldDB" id="A0AAD4VPD0"/>
<gene>
    <name evidence="1" type="ORF">L3X38_028125</name>
</gene>